<evidence type="ECO:0000313" key="3">
    <source>
        <dbReference type="Proteomes" id="UP001107558"/>
    </source>
</evidence>
<comment type="caution">
    <text evidence="2">The sequence shown here is derived from an EMBL/GenBank/DDBJ whole genome shotgun (WGS) entry which is preliminary data.</text>
</comment>
<proteinExistence type="predicted"/>
<dbReference type="InterPro" id="IPR001810">
    <property type="entry name" value="F-box_dom"/>
</dbReference>
<organism evidence="2 3">
    <name type="scientific">Polypedilum vanderplanki</name>
    <name type="common">Sleeping chironomid midge</name>
    <dbReference type="NCBI Taxonomy" id="319348"/>
    <lineage>
        <taxon>Eukaryota</taxon>
        <taxon>Metazoa</taxon>
        <taxon>Ecdysozoa</taxon>
        <taxon>Arthropoda</taxon>
        <taxon>Hexapoda</taxon>
        <taxon>Insecta</taxon>
        <taxon>Pterygota</taxon>
        <taxon>Neoptera</taxon>
        <taxon>Endopterygota</taxon>
        <taxon>Diptera</taxon>
        <taxon>Nematocera</taxon>
        <taxon>Chironomoidea</taxon>
        <taxon>Chironomidae</taxon>
        <taxon>Chironominae</taxon>
        <taxon>Polypedilum</taxon>
        <taxon>Polypedilum</taxon>
    </lineage>
</organism>
<evidence type="ECO:0000259" key="1">
    <source>
        <dbReference type="PROSITE" id="PS50181"/>
    </source>
</evidence>
<evidence type="ECO:0000313" key="2">
    <source>
        <dbReference type="EMBL" id="KAG5673451.1"/>
    </source>
</evidence>
<dbReference type="InterPro" id="IPR032675">
    <property type="entry name" value="LRR_dom_sf"/>
</dbReference>
<dbReference type="Pfam" id="PF00646">
    <property type="entry name" value="F-box"/>
    <property type="match status" value="1"/>
</dbReference>
<feature type="domain" description="F-box" evidence="1">
    <location>
        <begin position="1"/>
        <end position="45"/>
    </location>
</feature>
<keyword evidence="3" id="KW-1185">Reference proteome</keyword>
<dbReference type="EMBL" id="JADBJN010000003">
    <property type="protein sequence ID" value="KAG5673451.1"/>
    <property type="molecule type" value="Genomic_DNA"/>
</dbReference>
<dbReference type="PROSITE" id="PS50181">
    <property type="entry name" value="FBOX"/>
    <property type="match status" value="1"/>
</dbReference>
<dbReference type="Proteomes" id="UP001107558">
    <property type="component" value="Chromosome 3"/>
</dbReference>
<dbReference type="InterPro" id="IPR036047">
    <property type="entry name" value="F-box-like_dom_sf"/>
</dbReference>
<sequence length="288" mass="33537">MECLPYHILVKIFSNLDTKSLVISSKVCQLWSELIKSSQDTMNCFNIKITSNRSRQTITILDELPCGRHRNLQIIDFCGDFIILKQLLSIHRMTLANIIIVRPTLWQASIFTEAFSALRNLSELTLENCHLGECEKINKNVSGEIENFAKLRELRIINCNCEIFNLFIGVKNLSSLHVEYSYTFNPPENITMKYLINLLRNSPNLDKLLLFGVTSFRENPFSDCFKFGFKLERMKIDVVEREYVSLKNVKKFLKDQKKSLKYLIFLTKPSDEIVEFIKSELTLNKLVF</sequence>
<name>A0A9J6BV99_POLVA</name>
<dbReference type="SUPFAM" id="SSF52047">
    <property type="entry name" value="RNI-like"/>
    <property type="match status" value="1"/>
</dbReference>
<protein>
    <recommendedName>
        <fullName evidence="1">F-box domain-containing protein</fullName>
    </recommendedName>
</protein>
<dbReference type="SUPFAM" id="SSF81383">
    <property type="entry name" value="F-box domain"/>
    <property type="match status" value="1"/>
</dbReference>
<gene>
    <name evidence="2" type="ORF">PVAND_003497</name>
</gene>
<dbReference type="AlphaFoldDB" id="A0A9J6BV99"/>
<dbReference type="Gene3D" id="3.80.10.10">
    <property type="entry name" value="Ribonuclease Inhibitor"/>
    <property type="match status" value="1"/>
</dbReference>
<dbReference type="OrthoDB" id="9974792at2759"/>
<reference evidence="2" key="1">
    <citation type="submission" date="2021-03" db="EMBL/GenBank/DDBJ databases">
        <title>Chromosome level genome of the anhydrobiotic midge Polypedilum vanderplanki.</title>
        <authorList>
            <person name="Yoshida Y."/>
            <person name="Kikawada T."/>
            <person name="Gusev O."/>
        </authorList>
    </citation>
    <scope>NUCLEOTIDE SEQUENCE</scope>
    <source>
        <strain evidence="2">NIAS01</strain>
        <tissue evidence="2">Whole body or cell culture</tissue>
    </source>
</reference>
<dbReference type="SMART" id="SM00256">
    <property type="entry name" value="FBOX"/>
    <property type="match status" value="1"/>
</dbReference>
<accession>A0A9J6BV99</accession>